<dbReference type="RefSeq" id="XP_004247197.1">
    <property type="nucleotide sequence ID" value="XM_004247149.5"/>
</dbReference>
<reference evidence="1" key="1">
    <citation type="journal article" date="2012" name="Nature">
        <title>The tomato genome sequence provides insights into fleshy fruit evolution.</title>
        <authorList>
            <consortium name="Tomato Genome Consortium"/>
        </authorList>
    </citation>
    <scope>NUCLEOTIDE SEQUENCE [LARGE SCALE GENOMIC DNA]</scope>
    <source>
        <strain evidence="1">cv. Heinz 1706</strain>
    </source>
</reference>
<proteinExistence type="predicted"/>
<evidence type="ECO:0000313" key="2">
    <source>
        <dbReference type="Proteomes" id="UP000004994"/>
    </source>
</evidence>
<dbReference type="KEGG" id="sly:101265579"/>
<evidence type="ECO:0008006" key="3">
    <source>
        <dbReference type="Google" id="ProtNLM"/>
    </source>
</evidence>
<dbReference type="EnsemblPlants" id="Solyc09g065620.3.1">
    <property type="protein sequence ID" value="Solyc09g065620.3.1"/>
    <property type="gene ID" value="Solyc09g065620.3"/>
</dbReference>
<dbReference type="GO" id="GO:0047746">
    <property type="term" value="F:chlorophyllase activity"/>
    <property type="evidence" value="ECO:0000318"/>
    <property type="project" value="GO_Central"/>
</dbReference>
<dbReference type="SMR" id="A0A3Q7I3Z4"/>
<dbReference type="PaxDb" id="4081-Solyc09g065620.2.1"/>
<organism evidence="1">
    <name type="scientific">Solanum lycopersicum</name>
    <name type="common">Tomato</name>
    <name type="synonym">Lycopersicon esculentum</name>
    <dbReference type="NCBI Taxonomy" id="4081"/>
    <lineage>
        <taxon>Eukaryota</taxon>
        <taxon>Viridiplantae</taxon>
        <taxon>Streptophyta</taxon>
        <taxon>Embryophyta</taxon>
        <taxon>Tracheophyta</taxon>
        <taxon>Spermatophyta</taxon>
        <taxon>Magnoliopsida</taxon>
        <taxon>eudicotyledons</taxon>
        <taxon>Gunneridae</taxon>
        <taxon>Pentapetalae</taxon>
        <taxon>asterids</taxon>
        <taxon>lamiids</taxon>
        <taxon>Solanales</taxon>
        <taxon>Solanaceae</taxon>
        <taxon>Solanoideae</taxon>
        <taxon>Solaneae</taxon>
        <taxon>Solanum</taxon>
        <taxon>Solanum subgen. Lycopersicon</taxon>
    </lineage>
</organism>
<gene>
    <name evidence="1" type="primary">LOC101265579</name>
</gene>
<dbReference type="Gene3D" id="3.40.50.1820">
    <property type="entry name" value="alpha/beta hydrolase"/>
    <property type="match status" value="1"/>
</dbReference>
<reference evidence="1" key="2">
    <citation type="submission" date="2019-01" db="UniProtKB">
        <authorList>
            <consortium name="EnsemblPlants"/>
        </authorList>
    </citation>
    <scope>IDENTIFICATION</scope>
    <source>
        <strain evidence="1">cv. Heinz 1706</strain>
    </source>
</reference>
<dbReference type="InParanoid" id="A0A3Q7I3Z4"/>
<dbReference type="Pfam" id="PF07224">
    <property type="entry name" value="Chlorophyllase"/>
    <property type="match status" value="1"/>
</dbReference>
<dbReference type="OrthoDB" id="2093222at2759"/>
<dbReference type="OMA" id="LEYIPRI"/>
<dbReference type="PANTHER" id="PTHR33428">
    <property type="entry name" value="CHLOROPHYLLASE-2, CHLOROPLASTIC"/>
    <property type="match status" value="1"/>
</dbReference>
<dbReference type="AlphaFoldDB" id="A0A3Q7I3Z4"/>
<dbReference type="Proteomes" id="UP000004994">
    <property type="component" value="Chromosome 9"/>
</dbReference>
<dbReference type="InterPro" id="IPR029058">
    <property type="entry name" value="AB_hydrolase_fold"/>
</dbReference>
<dbReference type="PANTHER" id="PTHR33428:SF12">
    <property type="entry name" value="CHLOROPHYLLASE"/>
    <property type="match status" value="1"/>
</dbReference>
<dbReference type="Gramene" id="Solyc09g065620.3.1">
    <property type="protein sequence ID" value="Solyc09g065620.3.1"/>
    <property type="gene ID" value="Solyc09g065620.3"/>
</dbReference>
<sequence length="307" mass="33706">MHGNWQSKHRERHIKMGVSSIFEVGNETIDTINVKSSSSLPCSLLVFSPTKKAPYPVLLFFHGFMLQPSWYKSLLQHISSHRYIIVAPQFPLMNQEVKTVQKIAEWLINNLKSVLPEKVQPDLEKVAISGHSKGGNTAFAVALDSSMPLKFSALLGIDPVAGCSPSCLRPPYVLEYIPRIFNQSIPVAVIGAGLSNQSTCCLLPSGAPNGVNHAEFFNESKPPCYYFLAKDYGHADMLQADGIMAILIRIMMKSGKGSKKSMRRAVGGIVVAFLKAYLEGQIDDLNEIVKSPNLAPIILDPVISIKD</sequence>
<evidence type="ECO:0000313" key="1">
    <source>
        <dbReference type="EnsemblPlants" id="Solyc09g065620.3.1"/>
    </source>
</evidence>
<name>A0A3Q7I3Z4_SOLLC</name>
<accession>A0A3Q7I3Z4</accession>
<protein>
    <recommendedName>
        <fullName evidence="3">Chlorophyllase</fullName>
    </recommendedName>
</protein>
<dbReference type="SUPFAM" id="SSF53474">
    <property type="entry name" value="alpha/beta-Hydrolases"/>
    <property type="match status" value="1"/>
</dbReference>
<keyword evidence="2" id="KW-1185">Reference proteome</keyword>
<dbReference type="GeneID" id="101265579"/>
<dbReference type="InterPro" id="IPR017395">
    <property type="entry name" value="Chlorophyllase-like"/>
</dbReference>
<dbReference type="STRING" id="4081.A0A3Q7I3Z4"/>
<dbReference type="GO" id="GO:0015996">
    <property type="term" value="P:chlorophyll catabolic process"/>
    <property type="evidence" value="ECO:0000318"/>
    <property type="project" value="GO_Central"/>
</dbReference>